<evidence type="ECO:0000256" key="10">
    <source>
        <dbReference type="ARBA" id="ARBA00023065"/>
    </source>
</evidence>
<keyword evidence="12" id="KW-0472">Membrane</keyword>
<dbReference type="SMART" id="SM00054">
    <property type="entry name" value="EFh"/>
    <property type="match status" value="2"/>
</dbReference>
<comment type="similarity">
    <text evidence="13">Belongs to the MICU1 family. MICU1 subfamily.</text>
</comment>
<keyword evidence="5" id="KW-0479">Metal-binding</keyword>
<dbReference type="SUPFAM" id="SSF47473">
    <property type="entry name" value="EF-hand"/>
    <property type="match status" value="2"/>
</dbReference>
<feature type="domain" description="EF-hand" evidence="16">
    <location>
        <begin position="341"/>
        <end position="376"/>
    </location>
</feature>
<dbReference type="PROSITE" id="PS50222">
    <property type="entry name" value="EF_HAND_2"/>
    <property type="match status" value="2"/>
</dbReference>
<dbReference type="GO" id="GO:1990246">
    <property type="term" value="C:uniplex complex"/>
    <property type="evidence" value="ECO:0007669"/>
    <property type="project" value="TreeGrafter"/>
</dbReference>
<gene>
    <name evidence="17" type="ORF">GSOID_T00009557001</name>
</gene>
<keyword evidence="11" id="KW-0496">Mitochondrion</keyword>
<dbReference type="InParanoid" id="E4XF24"/>
<keyword evidence="7" id="KW-0999">Mitochondrion inner membrane</keyword>
<evidence type="ECO:0000256" key="11">
    <source>
        <dbReference type="ARBA" id="ARBA00023128"/>
    </source>
</evidence>
<dbReference type="GO" id="GO:0036444">
    <property type="term" value="P:calcium import into the mitochondrion"/>
    <property type="evidence" value="ECO:0007669"/>
    <property type="project" value="UniProtKB-ARBA"/>
</dbReference>
<evidence type="ECO:0000256" key="13">
    <source>
        <dbReference type="ARBA" id="ARBA00038333"/>
    </source>
</evidence>
<accession>E4XF24</accession>
<dbReference type="GO" id="GO:0051560">
    <property type="term" value="P:mitochondrial calcium ion homeostasis"/>
    <property type="evidence" value="ECO:0007669"/>
    <property type="project" value="TreeGrafter"/>
</dbReference>
<dbReference type="Gene3D" id="1.10.238.10">
    <property type="entry name" value="EF-hand"/>
    <property type="match status" value="3"/>
</dbReference>
<proteinExistence type="inferred from homology"/>
<dbReference type="Pfam" id="PF13833">
    <property type="entry name" value="EF-hand_8"/>
    <property type="match status" value="1"/>
</dbReference>
<dbReference type="GO" id="GO:0005509">
    <property type="term" value="F:calcium ion binding"/>
    <property type="evidence" value="ECO:0007669"/>
    <property type="project" value="InterPro"/>
</dbReference>
<feature type="region of interest" description="Disordered" evidence="15">
    <location>
        <begin position="1"/>
        <end position="24"/>
    </location>
</feature>
<dbReference type="InterPro" id="IPR011992">
    <property type="entry name" value="EF-hand-dom_pair"/>
</dbReference>
<dbReference type="EMBL" id="FN653044">
    <property type="protein sequence ID" value="CBY24208.1"/>
    <property type="molecule type" value="Genomic_DNA"/>
</dbReference>
<protein>
    <recommendedName>
        <fullName evidence="14">Calcium uptake protein 1, mitochondrial</fullName>
    </recommendedName>
</protein>
<dbReference type="AlphaFoldDB" id="E4XF24"/>
<dbReference type="OrthoDB" id="10056860at2759"/>
<keyword evidence="9" id="KW-0809">Transit peptide</keyword>
<feature type="domain" description="EF-hand" evidence="16">
    <location>
        <begin position="139"/>
        <end position="174"/>
    </location>
</feature>
<dbReference type="PANTHER" id="PTHR12294:SF1">
    <property type="entry name" value="CALCIUM UPTAKE PROTEIN 1, MITOCHONDRIAL"/>
    <property type="match status" value="1"/>
</dbReference>
<keyword evidence="18" id="KW-1185">Reference proteome</keyword>
<dbReference type="GO" id="GO:0005758">
    <property type="term" value="C:mitochondrial intermembrane space"/>
    <property type="evidence" value="ECO:0007669"/>
    <property type="project" value="UniProtKB-SubCell"/>
</dbReference>
<evidence type="ECO:0000256" key="15">
    <source>
        <dbReference type="SAM" id="MobiDB-lite"/>
    </source>
</evidence>
<evidence type="ECO:0000256" key="2">
    <source>
        <dbReference type="ARBA" id="ARBA00004569"/>
    </source>
</evidence>
<evidence type="ECO:0000256" key="14">
    <source>
        <dbReference type="ARBA" id="ARBA00040181"/>
    </source>
</evidence>
<evidence type="ECO:0000256" key="8">
    <source>
        <dbReference type="ARBA" id="ARBA00022837"/>
    </source>
</evidence>
<dbReference type="PANTHER" id="PTHR12294">
    <property type="entry name" value="EF HAND DOMAIN FAMILY A1,A2-RELATED"/>
    <property type="match status" value="1"/>
</dbReference>
<dbReference type="Pfam" id="PF13202">
    <property type="entry name" value="EF-hand_5"/>
    <property type="match status" value="1"/>
</dbReference>
<evidence type="ECO:0000313" key="18">
    <source>
        <dbReference type="Proteomes" id="UP000001307"/>
    </source>
</evidence>
<keyword evidence="4" id="KW-0109">Calcium transport</keyword>
<evidence type="ECO:0000313" key="17">
    <source>
        <dbReference type="EMBL" id="CBY24208.1"/>
    </source>
</evidence>
<keyword evidence="6" id="KW-0677">Repeat</keyword>
<dbReference type="InterPro" id="IPR039800">
    <property type="entry name" value="MICU1/2/3"/>
</dbReference>
<keyword evidence="3" id="KW-0813">Transport</keyword>
<evidence type="ECO:0000256" key="6">
    <source>
        <dbReference type="ARBA" id="ARBA00022737"/>
    </source>
</evidence>
<evidence type="ECO:0000256" key="12">
    <source>
        <dbReference type="ARBA" id="ARBA00023136"/>
    </source>
</evidence>
<evidence type="ECO:0000256" key="1">
    <source>
        <dbReference type="ARBA" id="ARBA00004273"/>
    </source>
</evidence>
<comment type="subcellular location">
    <subcellularLocation>
        <location evidence="1">Mitochondrion inner membrane</location>
    </subcellularLocation>
    <subcellularLocation>
        <location evidence="2">Mitochondrion intermembrane space</location>
    </subcellularLocation>
</comment>
<dbReference type="Proteomes" id="UP000001307">
    <property type="component" value="Unassembled WGS sequence"/>
</dbReference>
<evidence type="ECO:0000259" key="16">
    <source>
        <dbReference type="PROSITE" id="PS50222"/>
    </source>
</evidence>
<keyword evidence="8" id="KW-0106">Calcium</keyword>
<evidence type="ECO:0000256" key="4">
    <source>
        <dbReference type="ARBA" id="ARBA00022568"/>
    </source>
</evidence>
<dbReference type="InterPro" id="IPR018247">
    <property type="entry name" value="EF_Hand_1_Ca_BS"/>
</dbReference>
<dbReference type="FunCoup" id="E4XF24">
    <property type="interactions" value="392"/>
</dbReference>
<sequence length="428" mass="49870">MINFQLKNEECQNESLPEAPKPEKKKFKQKRMMEYENKLRLHSNPDKVFRYFATVQAVTDDDRANEVYMTPNDLIRSLTPGGDLQPSNLQLDQYKKIKTERKALRMNKKELSKIEATFQNLGGYINFEDYMFILMMLTTPRRNFEIAFRMFDLDGNGVVDSSEFEKVTETIMKGNTVVKRHRKKRQSNISAYFFGEDKSRSLSSEDFTKFQEELQKDILKMEYNLLERGDNDIAKMKDFGMMLIEHARMDPDKTKKIRKRLNKFYKKKKVKTVNEETGEEEVQFEQKEDPGIHFEEVHNFFNFIKSIHEIEIAFTFFAMAGKEVDEEMMTSIAKTVCGVDLKPELVEMIFLIFDEDGNGTLSHKEFIDVMKKRLIRGLDSKRELGVWNKFSALTVCGYEAFAPESVKVFAETVKSGMSQDGNASSFGD</sequence>
<dbReference type="CDD" id="cd15900">
    <property type="entry name" value="EFh_MICU"/>
    <property type="match status" value="1"/>
</dbReference>
<evidence type="ECO:0000256" key="3">
    <source>
        <dbReference type="ARBA" id="ARBA00022448"/>
    </source>
</evidence>
<keyword evidence="10" id="KW-0406">Ion transport</keyword>
<dbReference type="InterPro" id="IPR002048">
    <property type="entry name" value="EF_hand_dom"/>
</dbReference>
<evidence type="ECO:0000256" key="9">
    <source>
        <dbReference type="ARBA" id="ARBA00022946"/>
    </source>
</evidence>
<dbReference type="PROSITE" id="PS00018">
    <property type="entry name" value="EF_HAND_1"/>
    <property type="match status" value="2"/>
</dbReference>
<evidence type="ECO:0000256" key="5">
    <source>
        <dbReference type="ARBA" id="ARBA00022723"/>
    </source>
</evidence>
<name>E4XF24_OIKDI</name>
<reference evidence="17" key="1">
    <citation type="journal article" date="2010" name="Science">
        <title>Plasticity of animal genome architecture unmasked by rapid evolution of a pelagic tunicate.</title>
        <authorList>
            <person name="Denoeud F."/>
            <person name="Henriet S."/>
            <person name="Mungpakdee S."/>
            <person name="Aury J.M."/>
            <person name="Da Silva C."/>
            <person name="Brinkmann H."/>
            <person name="Mikhaleva J."/>
            <person name="Olsen L.C."/>
            <person name="Jubin C."/>
            <person name="Canestro C."/>
            <person name="Bouquet J.M."/>
            <person name="Danks G."/>
            <person name="Poulain J."/>
            <person name="Campsteijn C."/>
            <person name="Adamski M."/>
            <person name="Cross I."/>
            <person name="Yadetie F."/>
            <person name="Muffato M."/>
            <person name="Louis A."/>
            <person name="Butcher S."/>
            <person name="Tsagkogeorga G."/>
            <person name="Konrad A."/>
            <person name="Singh S."/>
            <person name="Jensen M.F."/>
            <person name="Cong E.H."/>
            <person name="Eikeseth-Otteraa H."/>
            <person name="Noel B."/>
            <person name="Anthouard V."/>
            <person name="Porcel B.M."/>
            <person name="Kachouri-Lafond R."/>
            <person name="Nishino A."/>
            <person name="Ugolini M."/>
            <person name="Chourrout P."/>
            <person name="Nishida H."/>
            <person name="Aasland R."/>
            <person name="Huzurbazar S."/>
            <person name="Westhof E."/>
            <person name="Delsuc F."/>
            <person name="Lehrach H."/>
            <person name="Reinhardt R."/>
            <person name="Weissenbach J."/>
            <person name="Roy S.W."/>
            <person name="Artiguenave F."/>
            <person name="Postlethwait J.H."/>
            <person name="Manak J.R."/>
            <person name="Thompson E.M."/>
            <person name="Jaillon O."/>
            <person name="Du Pasquier L."/>
            <person name="Boudinot P."/>
            <person name="Liberles D.A."/>
            <person name="Volff J.N."/>
            <person name="Philippe H."/>
            <person name="Lenhard B."/>
            <person name="Roest Crollius H."/>
            <person name="Wincker P."/>
            <person name="Chourrout D."/>
        </authorList>
    </citation>
    <scope>NUCLEOTIDE SEQUENCE [LARGE SCALE GENOMIC DNA]</scope>
</reference>
<organism evidence="17">
    <name type="scientific">Oikopleura dioica</name>
    <name type="common">Tunicate</name>
    <dbReference type="NCBI Taxonomy" id="34765"/>
    <lineage>
        <taxon>Eukaryota</taxon>
        <taxon>Metazoa</taxon>
        <taxon>Chordata</taxon>
        <taxon>Tunicata</taxon>
        <taxon>Appendicularia</taxon>
        <taxon>Copelata</taxon>
        <taxon>Oikopleuridae</taxon>
        <taxon>Oikopleura</taxon>
    </lineage>
</organism>
<evidence type="ECO:0000256" key="7">
    <source>
        <dbReference type="ARBA" id="ARBA00022792"/>
    </source>
</evidence>